<accession>A0AAE4Z8C9</accession>
<dbReference type="InterPro" id="IPR036390">
    <property type="entry name" value="WH_DNA-bd_sf"/>
</dbReference>
<keyword evidence="3 7" id="KW-0862">Zinc</keyword>
<comment type="cofactor">
    <cofactor evidence="8">
        <name>Mn(2+)</name>
        <dbReference type="ChEBI" id="CHEBI:29035"/>
    </cofactor>
    <cofactor evidence="8">
        <name>Fe(2+)</name>
        <dbReference type="ChEBI" id="CHEBI:29033"/>
    </cofactor>
    <text evidence="8">Binds 1 Mn(2+) or Fe(2+) ion per subunit.</text>
</comment>
<dbReference type="InterPro" id="IPR036388">
    <property type="entry name" value="WH-like_DNA-bd_sf"/>
</dbReference>
<dbReference type="AlphaFoldDB" id="A0AAE4Z8C9"/>
<feature type="binding site" evidence="7">
    <location>
        <position position="103"/>
    </location>
    <ligand>
        <name>Zn(2+)</name>
        <dbReference type="ChEBI" id="CHEBI:29105"/>
    </ligand>
</feature>
<dbReference type="PANTHER" id="PTHR33202">
    <property type="entry name" value="ZINC UPTAKE REGULATION PROTEIN"/>
    <property type="match status" value="1"/>
</dbReference>
<evidence type="ECO:0000256" key="3">
    <source>
        <dbReference type="ARBA" id="ARBA00022833"/>
    </source>
</evidence>
<name>A0AAE4Z8C9_9BACT</name>
<comment type="caution">
    <text evidence="9">The sequence shown here is derived from an EMBL/GenBank/DDBJ whole genome shotgun (WGS) entry which is preliminary data.</text>
</comment>
<dbReference type="CDD" id="cd07153">
    <property type="entry name" value="Fur_like"/>
    <property type="match status" value="1"/>
</dbReference>
<comment type="cofactor">
    <cofactor evidence="7">
        <name>Zn(2+)</name>
        <dbReference type="ChEBI" id="CHEBI:29105"/>
    </cofactor>
    <text evidence="7">Binds 1 zinc ion per subunit.</text>
</comment>
<keyword evidence="2" id="KW-0678">Repressor</keyword>
<reference evidence="9 10" key="1">
    <citation type="submission" date="2020-01" db="EMBL/GenBank/DDBJ databases">
        <title>Genomes assembled from Gulf of Kutch pelagic sediment metagenomes.</title>
        <authorList>
            <person name="Chandrashekar M."/>
            <person name="Mahajan M.S."/>
            <person name="Dave K.J."/>
            <person name="Vatsa P."/>
            <person name="Nathani N.M."/>
        </authorList>
    </citation>
    <scope>NUCLEOTIDE SEQUENCE [LARGE SCALE GENOMIC DNA]</scope>
    <source>
        <strain evidence="9">KS3-K002</strain>
    </source>
</reference>
<sequence length="145" mass="16109">MRALPEGTTEERLRSALEASGHRHTAQRAAIYHYLKGVTTHPTADEIFTQVREVLPDISLATVYKALEAFVESGVARKLPLGGGSARYDGRTDDHDHVRCLRCGKVRDVVGAHDSDLIRGLDSEEGFEILDYRLELIGYCPDCQN</sequence>
<dbReference type="InterPro" id="IPR002481">
    <property type="entry name" value="FUR"/>
</dbReference>
<feature type="binding site" evidence="7">
    <location>
        <position position="143"/>
    </location>
    <ligand>
        <name>Zn(2+)</name>
        <dbReference type="ChEBI" id="CHEBI:29105"/>
    </ligand>
</feature>
<keyword evidence="7" id="KW-0479">Metal-binding</keyword>
<dbReference type="GO" id="GO:0000976">
    <property type="term" value="F:transcription cis-regulatory region binding"/>
    <property type="evidence" value="ECO:0007669"/>
    <property type="project" value="TreeGrafter"/>
</dbReference>
<dbReference type="SUPFAM" id="SSF46785">
    <property type="entry name" value="Winged helix' DNA-binding domain"/>
    <property type="match status" value="1"/>
</dbReference>
<dbReference type="GO" id="GO:0003700">
    <property type="term" value="F:DNA-binding transcription factor activity"/>
    <property type="evidence" value="ECO:0007669"/>
    <property type="project" value="InterPro"/>
</dbReference>
<dbReference type="PANTHER" id="PTHR33202:SF7">
    <property type="entry name" value="FERRIC UPTAKE REGULATION PROTEIN"/>
    <property type="match status" value="1"/>
</dbReference>
<evidence type="ECO:0000256" key="2">
    <source>
        <dbReference type="ARBA" id="ARBA00022491"/>
    </source>
</evidence>
<dbReference type="EMBL" id="JAACAK010000036">
    <property type="protein sequence ID" value="NIR74362.1"/>
    <property type="molecule type" value="Genomic_DNA"/>
</dbReference>
<evidence type="ECO:0000256" key="6">
    <source>
        <dbReference type="ARBA" id="ARBA00023163"/>
    </source>
</evidence>
<proteinExistence type="inferred from homology"/>
<keyword evidence="5" id="KW-0238">DNA-binding</keyword>
<keyword evidence="4" id="KW-0805">Transcription regulation</keyword>
<keyword evidence="6" id="KW-0804">Transcription</keyword>
<evidence type="ECO:0000256" key="5">
    <source>
        <dbReference type="ARBA" id="ARBA00023125"/>
    </source>
</evidence>
<dbReference type="GO" id="GO:0045892">
    <property type="term" value="P:negative regulation of DNA-templated transcription"/>
    <property type="evidence" value="ECO:0007669"/>
    <property type="project" value="TreeGrafter"/>
</dbReference>
<feature type="binding site" evidence="8">
    <location>
        <position position="96"/>
    </location>
    <ligand>
        <name>Fe cation</name>
        <dbReference type="ChEBI" id="CHEBI:24875"/>
    </ligand>
</feature>
<comment type="similarity">
    <text evidence="1">Belongs to the Fur family.</text>
</comment>
<evidence type="ECO:0000313" key="9">
    <source>
        <dbReference type="EMBL" id="NIR74362.1"/>
    </source>
</evidence>
<evidence type="ECO:0000256" key="8">
    <source>
        <dbReference type="PIRSR" id="PIRSR602481-2"/>
    </source>
</evidence>
<organism evidence="9 10">
    <name type="scientific">Candidatus Kutchimonas denitrificans</name>
    <dbReference type="NCBI Taxonomy" id="3056748"/>
    <lineage>
        <taxon>Bacteria</taxon>
        <taxon>Pseudomonadati</taxon>
        <taxon>Gemmatimonadota</taxon>
        <taxon>Gemmatimonadia</taxon>
        <taxon>Candidatus Palauibacterales</taxon>
        <taxon>Candidatus Palauibacteraceae</taxon>
        <taxon>Candidatus Kutchimonas</taxon>
    </lineage>
</organism>
<dbReference type="InterPro" id="IPR043135">
    <property type="entry name" value="Fur_C"/>
</dbReference>
<dbReference type="Gene3D" id="3.30.1490.190">
    <property type="match status" value="1"/>
</dbReference>
<evidence type="ECO:0000313" key="10">
    <source>
        <dbReference type="Proteomes" id="UP000702544"/>
    </source>
</evidence>
<feature type="binding site" evidence="7">
    <location>
        <position position="140"/>
    </location>
    <ligand>
        <name>Zn(2+)</name>
        <dbReference type="ChEBI" id="CHEBI:29105"/>
    </ligand>
</feature>
<dbReference type="Pfam" id="PF01475">
    <property type="entry name" value="FUR"/>
    <property type="match status" value="1"/>
</dbReference>
<dbReference type="Proteomes" id="UP000702544">
    <property type="component" value="Unassembled WGS sequence"/>
</dbReference>
<gene>
    <name evidence="9" type="ORF">GWO12_04515</name>
</gene>
<dbReference type="Gene3D" id="1.10.10.10">
    <property type="entry name" value="Winged helix-like DNA-binding domain superfamily/Winged helix DNA-binding domain"/>
    <property type="match status" value="1"/>
</dbReference>
<feature type="binding site" evidence="7">
    <location>
        <position position="100"/>
    </location>
    <ligand>
        <name>Zn(2+)</name>
        <dbReference type="ChEBI" id="CHEBI:29105"/>
    </ligand>
</feature>
<dbReference type="GO" id="GO:1900376">
    <property type="term" value="P:regulation of secondary metabolite biosynthetic process"/>
    <property type="evidence" value="ECO:0007669"/>
    <property type="project" value="TreeGrafter"/>
</dbReference>
<evidence type="ECO:0000256" key="4">
    <source>
        <dbReference type="ARBA" id="ARBA00023015"/>
    </source>
</evidence>
<keyword evidence="8" id="KW-0408">Iron</keyword>
<protein>
    <submittedName>
        <fullName evidence="9">Transcriptional repressor</fullName>
    </submittedName>
</protein>
<evidence type="ECO:0000256" key="7">
    <source>
        <dbReference type="PIRSR" id="PIRSR602481-1"/>
    </source>
</evidence>
<dbReference type="GO" id="GO:0008270">
    <property type="term" value="F:zinc ion binding"/>
    <property type="evidence" value="ECO:0007669"/>
    <property type="project" value="TreeGrafter"/>
</dbReference>
<evidence type="ECO:0000256" key="1">
    <source>
        <dbReference type="ARBA" id="ARBA00007957"/>
    </source>
</evidence>